<evidence type="ECO:0000259" key="1">
    <source>
        <dbReference type="Pfam" id="PF25792"/>
    </source>
</evidence>
<feature type="non-terminal residue" evidence="2">
    <location>
        <position position="1"/>
    </location>
</feature>
<organism evidence="2 3">
    <name type="scientific">Globicatella sulfidifaciens</name>
    <dbReference type="NCBI Taxonomy" id="136093"/>
    <lineage>
        <taxon>Bacteria</taxon>
        <taxon>Bacillati</taxon>
        <taxon>Bacillota</taxon>
        <taxon>Bacilli</taxon>
        <taxon>Lactobacillales</taxon>
        <taxon>Aerococcaceae</taxon>
        <taxon>Globicatella</taxon>
    </lineage>
</organism>
<gene>
    <name evidence="2" type="ORF">GX355_11445</name>
</gene>
<dbReference type="Pfam" id="PF25792">
    <property type="entry name" value="BREX_BrxC_helical"/>
    <property type="match status" value="1"/>
</dbReference>
<feature type="domain" description="Probable ATP-binding protein BrxC alpha-helical" evidence="1">
    <location>
        <begin position="1"/>
        <end position="121"/>
    </location>
</feature>
<comment type="caution">
    <text evidence="2">The sequence shown here is derived from an EMBL/GenBank/DDBJ whole genome shotgun (WGS) entry which is preliminary data.</text>
</comment>
<name>A0A7X8C5N5_9LACT</name>
<accession>A0A7X8C5N5</accession>
<dbReference type="EMBL" id="JAAYSM010000406">
    <property type="protein sequence ID" value="NLJ19460.1"/>
    <property type="molecule type" value="Genomic_DNA"/>
</dbReference>
<protein>
    <submittedName>
        <fullName evidence="2">BREX system P-loop protein BrxC</fullName>
    </submittedName>
</protein>
<evidence type="ECO:0000313" key="3">
    <source>
        <dbReference type="Proteomes" id="UP000541058"/>
    </source>
</evidence>
<evidence type="ECO:0000313" key="2">
    <source>
        <dbReference type="EMBL" id="NLJ19460.1"/>
    </source>
</evidence>
<proteinExistence type="predicted"/>
<dbReference type="AlphaFoldDB" id="A0A7X8C5N5"/>
<dbReference type="Proteomes" id="UP000541058">
    <property type="component" value="Unassembled WGS sequence"/>
</dbReference>
<dbReference type="RefSeq" id="WP_276650024.1">
    <property type="nucleotide sequence ID" value="NZ_JAAYSM010000406.1"/>
</dbReference>
<dbReference type="InterPro" id="IPR058037">
    <property type="entry name" value="BREX_BrxC_helical"/>
</dbReference>
<sequence length="320" mass="37302">NARQICRDIFNKTDLADDEDGLVKDIRDLIDKKIAEVNSYRARYEGRKYPGMSLLDKGLEYFEQFDNKLDNASFFKKLTELEDELADWEEDIVYVESFFGTNQKDIFDQGLKALSKYEENKTYLVGKEIAEEMEKLQAIIQDPIPYKKIKDIPELVHALDKEIKLILSEKKVNALEKLKLDHDELSILAKQYGVSNETKQQVDDYYERIKENLETFTDIFKVDATISQSSSYKERVAREIRLEIAEWQRKKEEEAKKNAGGKVVETPVTEPVVQKQSVKLKELVNVTTLSTEEDVDRYINTLSHKLKQIIKANKQIEFIE</sequence>
<reference evidence="2 3" key="1">
    <citation type="journal article" date="2020" name="Biotechnol. Biofuels">
        <title>New insights from the biogas microbiome by comprehensive genome-resolved metagenomics of nearly 1600 species originating from multiple anaerobic digesters.</title>
        <authorList>
            <person name="Campanaro S."/>
            <person name="Treu L."/>
            <person name="Rodriguez-R L.M."/>
            <person name="Kovalovszki A."/>
            <person name="Ziels R.M."/>
            <person name="Maus I."/>
            <person name="Zhu X."/>
            <person name="Kougias P.G."/>
            <person name="Basile A."/>
            <person name="Luo G."/>
            <person name="Schluter A."/>
            <person name="Konstantinidis K.T."/>
            <person name="Angelidaki I."/>
        </authorList>
    </citation>
    <scope>NUCLEOTIDE SEQUENCE [LARGE SCALE GENOMIC DNA]</scope>
    <source>
        <strain evidence="2">AS23ysBPME_34</strain>
    </source>
</reference>